<gene>
    <name evidence="1" type="ORF">BG015_005642</name>
</gene>
<accession>A0A9P5UWG9</accession>
<evidence type="ECO:0000313" key="1">
    <source>
        <dbReference type="EMBL" id="KAF9122103.1"/>
    </source>
</evidence>
<dbReference type="SUPFAM" id="SSF52047">
    <property type="entry name" value="RNI-like"/>
    <property type="match status" value="1"/>
</dbReference>
<evidence type="ECO:0000313" key="2">
    <source>
        <dbReference type="Proteomes" id="UP000748756"/>
    </source>
</evidence>
<dbReference type="Gene3D" id="3.80.10.10">
    <property type="entry name" value="Ribonuclease Inhibitor"/>
    <property type="match status" value="1"/>
</dbReference>
<protein>
    <submittedName>
        <fullName evidence="1">Uncharacterized protein</fullName>
    </submittedName>
</protein>
<organism evidence="1 2">
    <name type="scientific">Linnemannia schmuckeri</name>
    <dbReference type="NCBI Taxonomy" id="64567"/>
    <lineage>
        <taxon>Eukaryota</taxon>
        <taxon>Fungi</taxon>
        <taxon>Fungi incertae sedis</taxon>
        <taxon>Mucoromycota</taxon>
        <taxon>Mortierellomycotina</taxon>
        <taxon>Mortierellomycetes</taxon>
        <taxon>Mortierellales</taxon>
        <taxon>Mortierellaceae</taxon>
        <taxon>Linnemannia</taxon>
    </lineage>
</organism>
<name>A0A9P5UWG9_9FUNG</name>
<dbReference type="EMBL" id="JAAAUQ010002619">
    <property type="protein sequence ID" value="KAF9122103.1"/>
    <property type="molecule type" value="Genomic_DNA"/>
</dbReference>
<comment type="caution">
    <text evidence="1">The sequence shown here is derived from an EMBL/GenBank/DDBJ whole genome shotgun (WGS) entry which is preliminary data.</text>
</comment>
<proteinExistence type="predicted"/>
<dbReference type="Proteomes" id="UP000748756">
    <property type="component" value="Unassembled WGS sequence"/>
</dbReference>
<feature type="non-terminal residue" evidence="1">
    <location>
        <position position="411"/>
    </location>
</feature>
<reference evidence="1" key="1">
    <citation type="journal article" date="2020" name="Fungal Divers.">
        <title>Resolving the Mortierellaceae phylogeny through synthesis of multi-gene phylogenetics and phylogenomics.</title>
        <authorList>
            <person name="Vandepol N."/>
            <person name="Liber J."/>
            <person name="Desiro A."/>
            <person name="Na H."/>
            <person name="Kennedy M."/>
            <person name="Barry K."/>
            <person name="Grigoriev I.V."/>
            <person name="Miller A.N."/>
            <person name="O'Donnell K."/>
            <person name="Stajich J.E."/>
            <person name="Bonito G."/>
        </authorList>
    </citation>
    <scope>NUCLEOTIDE SEQUENCE</scope>
    <source>
        <strain evidence="1">NRRL 6426</strain>
    </source>
</reference>
<keyword evidence="2" id="KW-1185">Reference proteome</keyword>
<dbReference type="AlphaFoldDB" id="A0A9P5UWG9"/>
<dbReference type="InterPro" id="IPR032675">
    <property type="entry name" value="LRR_dom_sf"/>
</dbReference>
<dbReference type="OrthoDB" id="10563863at2759"/>
<sequence>MSLPSDTATEASGQLTSPLQLRPLLSCDILLDTLCRKNVFAAQFLHIVCTSPRLTVLDLGPIVIKTDLELYLLARTMSSIDTLRSLTLSIKTESSDIERVLTAVVKSYPSLVESLSLCIDPIRTEEVSTEAHGGPQEQQQDSGELANTALTLLGPITERNEPLWRLTDWRMVIESRFIDTEIFISLLKYLSELTSMDVPTTYSPNSWQQPNQFANVAHNIVTQCPKVTNLCKRHWYSDSRCVMPHFIIVCMQSNKLESIECVRLQNSKHDNICLDSRLLPHAKSLKRIVFEDCVKVDGSTPRKILRRYSELEEFRMSEDVDCRVGMNLADLGKQRRWAAVKLQELQLVLGMGPGRKASDPSTLVNNANPLGTWTPLLDSLYQRIADLRELRILDLRVSMAGTAKYNCDDNY</sequence>